<dbReference type="PANTHER" id="PTHR33048">
    <property type="entry name" value="PTH11-LIKE INTEGRAL MEMBRANE PROTEIN (AFU_ORTHOLOGUE AFUA_5G11245)"/>
    <property type="match status" value="1"/>
</dbReference>
<feature type="transmembrane region" description="Helical" evidence="6">
    <location>
        <begin position="86"/>
        <end position="109"/>
    </location>
</feature>
<feature type="transmembrane region" description="Helical" evidence="6">
    <location>
        <begin position="121"/>
        <end position="150"/>
    </location>
</feature>
<dbReference type="InterPro" id="IPR049326">
    <property type="entry name" value="Rhodopsin_dom_fungi"/>
</dbReference>
<name>A0AAN6PHD8_9PEZI</name>
<evidence type="ECO:0000256" key="5">
    <source>
        <dbReference type="ARBA" id="ARBA00038359"/>
    </source>
</evidence>
<proteinExistence type="inferred from homology"/>
<evidence type="ECO:0000313" key="8">
    <source>
        <dbReference type="EMBL" id="KAK4040787.1"/>
    </source>
</evidence>
<gene>
    <name evidence="8" type="ORF">C8A01DRAFT_15367</name>
</gene>
<comment type="similarity">
    <text evidence="5">Belongs to the SAT4 family.</text>
</comment>
<evidence type="ECO:0000256" key="2">
    <source>
        <dbReference type="ARBA" id="ARBA00022692"/>
    </source>
</evidence>
<evidence type="ECO:0000313" key="9">
    <source>
        <dbReference type="Proteomes" id="UP001303115"/>
    </source>
</evidence>
<feature type="transmembrane region" description="Helical" evidence="6">
    <location>
        <begin position="235"/>
        <end position="259"/>
    </location>
</feature>
<evidence type="ECO:0000256" key="1">
    <source>
        <dbReference type="ARBA" id="ARBA00004141"/>
    </source>
</evidence>
<reference evidence="9" key="1">
    <citation type="journal article" date="2023" name="Mol. Phylogenet. Evol.">
        <title>Genome-scale phylogeny and comparative genomics of the fungal order Sordariales.</title>
        <authorList>
            <person name="Hensen N."/>
            <person name="Bonometti L."/>
            <person name="Westerberg I."/>
            <person name="Brannstrom I.O."/>
            <person name="Guillou S."/>
            <person name="Cros-Aarteil S."/>
            <person name="Calhoun S."/>
            <person name="Haridas S."/>
            <person name="Kuo A."/>
            <person name="Mondo S."/>
            <person name="Pangilinan J."/>
            <person name="Riley R."/>
            <person name="LaButti K."/>
            <person name="Andreopoulos B."/>
            <person name="Lipzen A."/>
            <person name="Chen C."/>
            <person name="Yan M."/>
            <person name="Daum C."/>
            <person name="Ng V."/>
            <person name="Clum A."/>
            <person name="Steindorff A."/>
            <person name="Ohm R.A."/>
            <person name="Martin F."/>
            <person name="Silar P."/>
            <person name="Natvig D.O."/>
            <person name="Lalanne C."/>
            <person name="Gautier V."/>
            <person name="Ament-Velasquez S.L."/>
            <person name="Kruys A."/>
            <person name="Hutchinson M.I."/>
            <person name="Powell A.J."/>
            <person name="Barry K."/>
            <person name="Miller A.N."/>
            <person name="Grigoriev I.V."/>
            <person name="Debuchy R."/>
            <person name="Gladieux P."/>
            <person name="Hiltunen Thoren M."/>
            <person name="Johannesson H."/>
        </authorList>
    </citation>
    <scope>NUCLEOTIDE SEQUENCE [LARGE SCALE GENOMIC DNA]</scope>
    <source>
        <strain evidence="9">CBS 284.82</strain>
    </source>
</reference>
<feature type="transmembrane region" description="Helical" evidence="6">
    <location>
        <begin position="170"/>
        <end position="191"/>
    </location>
</feature>
<feature type="transmembrane region" description="Helical" evidence="6">
    <location>
        <begin position="43"/>
        <end position="66"/>
    </location>
</feature>
<dbReference type="PANTHER" id="PTHR33048:SF47">
    <property type="entry name" value="INTEGRAL MEMBRANE PROTEIN-RELATED"/>
    <property type="match status" value="1"/>
</dbReference>
<keyword evidence="3 6" id="KW-1133">Transmembrane helix</keyword>
<evidence type="ECO:0000256" key="6">
    <source>
        <dbReference type="SAM" id="Phobius"/>
    </source>
</evidence>
<keyword evidence="9" id="KW-1185">Reference proteome</keyword>
<dbReference type="EMBL" id="MU854369">
    <property type="protein sequence ID" value="KAK4040787.1"/>
    <property type="molecule type" value="Genomic_DNA"/>
</dbReference>
<protein>
    <recommendedName>
        <fullName evidence="7">Rhodopsin domain-containing protein</fullName>
    </recommendedName>
</protein>
<dbReference type="AlphaFoldDB" id="A0AAN6PHD8"/>
<dbReference type="Proteomes" id="UP001303115">
    <property type="component" value="Unassembled WGS sequence"/>
</dbReference>
<keyword evidence="4 6" id="KW-0472">Membrane</keyword>
<keyword evidence="2 6" id="KW-0812">Transmembrane</keyword>
<evidence type="ECO:0000259" key="7">
    <source>
        <dbReference type="Pfam" id="PF20684"/>
    </source>
</evidence>
<dbReference type="Pfam" id="PF20684">
    <property type="entry name" value="Fung_rhodopsin"/>
    <property type="match status" value="1"/>
</dbReference>
<feature type="domain" description="Rhodopsin" evidence="7">
    <location>
        <begin position="27"/>
        <end position="264"/>
    </location>
</feature>
<sequence length="315" mass="34667">MAWTSAGRSIFAFALVSTLLSVVAVTLRFVCRGRILRVLGPSDWFLLVTLMFAIANLCCIGIHVAIGLGRPLHEFPPDTRELFVKLLYVSSLLVNCSLALTKISVLLLFPDIFAIAWPRKATYILLVLVTLFGAWAALSSILACVPIEAFWKQDDPPVPGRRCIAGVPKWYADAVVNLVLDIAIFCLPLPVVWPMVLPWRQKIWLYFAFALGLFVCLASGIRIDFIQGNGPGPKAGIALAYWLTAEINTSIVIACIPTLRPLVVRLCPRLLMDGGDDKTDSTGEPSVRLIEPSRPPIDFTGMGRLRRLPESQGRV</sequence>
<accession>A0AAN6PHD8</accession>
<feature type="transmembrane region" description="Helical" evidence="6">
    <location>
        <begin position="6"/>
        <end position="31"/>
    </location>
</feature>
<comment type="subcellular location">
    <subcellularLocation>
        <location evidence="1">Membrane</location>
        <topology evidence="1">Multi-pass membrane protein</topology>
    </subcellularLocation>
</comment>
<comment type="caution">
    <text evidence="8">The sequence shown here is derived from an EMBL/GenBank/DDBJ whole genome shotgun (WGS) entry which is preliminary data.</text>
</comment>
<evidence type="ECO:0000256" key="4">
    <source>
        <dbReference type="ARBA" id="ARBA00023136"/>
    </source>
</evidence>
<evidence type="ECO:0000256" key="3">
    <source>
        <dbReference type="ARBA" id="ARBA00022989"/>
    </source>
</evidence>
<feature type="transmembrane region" description="Helical" evidence="6">
    <location>
        <begin position="203"/>
        <end position="223"/>
    </location>
</feature>
<dbReference type="GO" id="GO:0016020">
    <property type="term" value="C:membrane"/>
    <property type="evidence" value="ECO:0007669"/>
    <property type="project" value="UniProtKB-SubCell"/>
</dbReference>
<dbReference type="InterPro" id="IPR052337">
    <property type="entry name" value="SAT4-like"/>
</dbReference>
<organism evidence="8 9">
    <name type="scientific">Parachaetomium inaequale</name>
    <dbReference type="NCBI Taxonomy" id="2588326"/>
    <lineage>
        <taxon>Eukaryota</taxon>
        <taxon>Fungi</taxon>
        <taxon>Dikarya</taxon>
        <taxon>Ascomycota</taxon>
        <taxon>Pezizomycotina</taxon>
        <taxon>Sordariomycetes</taxon>
        <taxon>Sordariomycetidae</taxon>
        <taxon>Sordariales</taxon>
        <taxon>Chaetomiaceae</taxon>
        <taxon>Parachaetomium</taxon>
    </lineage>
</organism>